<keyword evidence="6" id="KW-0408">Iron</keyword>
<proteinExistence type="predicted"/>
<organism evidence="8 9">
    <name type="scientific">Gordonibacter urolithinfaciens</name>
    <dbReference type="NCBI Taxonomy" id="1335613"/>
    <lineage>
        <taxon>Bacteria</taxon>
        <taxon>Bacillati</taxon>
        <taxon>Actinomycetota</taxon>
        <taxon>Coriobacteriia</taxon>
        <taxon>Eggerthellales</taxon>
        <taxon>Eggerthellaceae</taxon>
        <taxon>Gordonibacter</taxon>
    </lineage>
</organism>
<dbReference type="EMBL" id="WPOC01000003">
    <property type="protein sequence ID" value="MVN14281.1"/>
    <property type="molecule type" value="Genomic_DNA"/>
</dbReference>
<evidence type="ECO:0000313" key="8">
    <source>
        <dbReference type="EMBL" id="MVN14281.1"/>
    </source>
</evidence>
<keyword evidence="5" id="KW-0249">Electron transport</keyword>
<dbReference type="PANTHER" id="PTHR43177:SF5">
    <property type="entry name" value="ANAEROBIC DIMETHYL SULFOXIDE REDUCTASE CHAIN B-RELATED"/>
    <property type="match status" value="1"/>
</dbReference>
<dbReference type="GO" id="GO:0046872">
    <property type="term" value="F:metal ion binding"/>
    <property type="evidence" value="ECO:0007669"/>
    <property type="project" value="UniProtKB-KW"/>
</dbReference>
<dbReference type="PROSITE" id="PS51379">
    <property type="entry name" value="4FE4S_FER_2"/>
    <property type="match status" value="1"/>
</dbReference>
<keyword evidence="4" id="KW-0677">Repeat</keyword>
<dbReference type="SUPFAM" id="SSF54862">
    <property type="entry name" value="4Fe-4S ferredoxins"/>
    <property type="match status" value="1"/>
</dbReference>
<keyword evidence="7" id="KW-0411">Iron-sulfur</keyword>
<evidence type="ECO:0000256" key="1">
    <source>
        <dbReference type="ARBA" id="ARBA00022448"/>
    </source>
</evidence>
<dbReference type="Gene3D" id="3.30.70.20">
    <property type="match status" value="2"/>
</dbReference>
<accession>A0A6N8IEJ6</accession>
<evidence type="ECO:0000256" key="4">
    <source>
        <dbReference type="ARBA" id="ARBA00022737"/>
    </source>
</evidence>
<dbReference type="GO" id="GO:0051539">
    <property type="term" value="F:4 iron, 4 sulfur cluster binding"/>
    <property type="evidence" value="ECO:0007669"/>
    <property type="project" value="UniProtKB-KW"/>
</dbReference>
<dbReference type="InterPro" id="IPR050954">
    <property type="entry name" value="ET_IronSulfur_Cluster-Binding"/>
</dbReference>
<name>A0A6N8IEJ6_9ACTN</name>
<keyword evidence="3" id="KW-0479">Metal-binding</keyword>
<keyword evidence="2" id="KW-0004">4Fe-4S</keyword>
<comment type="caution">
    <text evidence="8">The sequence shown here is derived from an EMBL/GenBank/DDBJ whole genome shotgun (WGS) entry which is preliminary data.</text>
</comment>
<evidence type="ECO:0000256" key="2">
    <source>
        <dbReference type="ARBA" id="ARBA00022485"/>
    </source>
</evidence>
<keyword evidence="1" id="KW-0813">Transport</keyword>
<sequence>MDAVKYGLLIDYEFCSGCQTCEVACKEEHDLPVGKWGIRVFDDGPWQKDDADDSGNCFNWNKIPVPTDLCDLCADRVAAGRKPACVHHCQAFCMEFGPLDELAPKLAAKPKQVLWAPAE</sequence>
<dbReference type="RefSeq" id="WP_157004763.1">
    <property type="nucleotide sequence ID" value="NZ_BAABZN010000001.1"/>
</dbReference>
<protein>
    <submittedName>
        <fullName evidence="8">Oxidoreductase</fullName>
    </submittedName>
</protein>
<dbReference type="Pfam" id="PF13247">
    <property type="entry name" value="Fer4_11"/>
    <property type="match status" value="1"/>
</dbReference>
<evidence type="ECO:0000256" key="6">
    <source>
        <dbReference type="ARBA" id="ARBA00023004"/>
    </source>
</evidence>
<evidence type="ECO:0000256" key="3">
    <source>
        <dbReference type="ARBA" id="ARBA00022723"/>
    </source>
</evidence>
<gene>
    <name evidence="8" type="ORF">GO738_02760</name>
</gene>
<evidence type="ECO:0000256" key="7">
    <source>
        <dbReference type="ARBA" id="ARBA00023014"/>
    </source>
</evidence>
<keyword evidence="9" id="KW-1185">Reference proteome</keyword>
<reference evidence="8 9" key="1">
    <citation type="submission" date="2019-11" db="EMBL/GenBank/DDBJ databases">
        <title>Whole genome shotgun sequencing (WGS) data from Adlercreutzia equolifaciens ResAG-91, Eggerthella lenta MRI-F36, MRI-F37, MRI-F40, ResAG-49, ResAG-88, ResAG-121, ResAG-145, and Gordonibacter sp. ResAG-5, ResAG-26, ResAG-43, ResAG-50, ResAG-59.</title>
        <authorList>
            <person name="Stoll D.A."/>
            <person name="Danylec N."/>
            <person name="Franz C.M.A.P."/>
            <person name="Huch M."/>
        </authorList>
    </citation>
    <scope>NUCLEOTIDE SEQUENCE [LARGE SCALE GENOMIC DNA]</scope>
    <source>
        <strain evidence="8 9">ResAG-59</strain>
    </source>
</reference>
<dbReference type="Proteomes" id="UP000468327">
    <property type="component" value="Unassembled WGS sequence"/>
</dbReference>
<evidence type="ECO:0000313" key="9">
    <source>
        <dbReference type="Proteomes" id="UP000468327"/>
    </source>
</evidence>
<dbReference type="InterPro" id="IPR017896">
    <property type="entry name" value="4Fe4S_Fe-S-bd"/>
</dbReference>
<evidence type="ECO:0000256" key="5">
    <source>
        <dbReference type="ARBA" id="ARBA00022982"/>
    </source>
</evidence>
<dbReference type="GeneID" id="97353427"/>
<dbReference type="PANTHER" id="PTHR43177">
    <property type="entry name" value="PROTEIN NRFC"/>
    <property type="match status" value="1"/>
</dbReference>
<dbReference type="AlphaFoldDB" id="A0A6N8IEJ6"/>